<protein>
    <submittedName>
        <fullName evidence="2">Methyltransferase domain-containing protein</fullName>
    </submittedName>
</protein>
<evidence type="ECO:0000259" key="1">
    <source>
        <dbReference type="Pfam" id="PF08241"/>
    </source>
</evidence>
<keyword evidence="2" id="KW-0489">Methyltransferase</keyword>
<sequence length="260" mass="28769">MSDWQDDDVVADQYEDAGNLGARQMLHARFAASEQSRYEWLFDRLDLPADAEVLALGGGNGTVWAVNADRVPDGWDVTVTDAFQGMVMSAMDALEDAAHDFNFDAVDARDVPYPDDTFDAVTANHVLYHLDDADREQALAEIRRVLKPGGALYASTNGSDNLAELWDVAEAFAEFPDELPFSLSNGGDQLREHFDSVERHRYDTELVVDTPEPLVAYVLSLPGVDPAAGPDLERAFRERFEDGELRVETDIGVFVARLAE</sequence>
<dbReference type="InterPro" id="IPR013216">
    <property type="entry name" value="Methyltransf_11"/>
</dbReference>
<gene>
    <name evidence="2" type="ORF">SAMN04487945_1030</name>
</gene>
<dbReference type="SUPFAM" id="SSF53335">
    <property type="entry name" value="S-adenosyl-L-methionine-dependent methyltransferases"/>
    <property type="match status" value="1"/>
</dbReference>
<dbReference type="RefSeq" id="WP_089668286.1">
    <property type="nucleotide sequence ID" value="NZ_FOJA01000001.1"/>
</dbReference>
<feature type="domain" description="Methyltransferase type 11" evidence="1">
    <location>
        <begin position="54"/>
        <end position="153"/>
    </location>
</feature>
<dbReference type="InterPro" id="IPR029063">
    <property type="entry name" value="SAM-dependent_MTases_sf"/>
</dbReference>
<evidence type="ECO:0000313" key="2">
    <source>
        <dbReference type="EMBL" id="SEW03098.1"/>
    </source>
</evidence>
<dbReference type="AlphaFoldDB" id="A0A1I0NPG3"/>
<accession>A0A1I0NPG3</accession>
<organism evidence="2 3">
    <name type="scientific">Halobacterium jilantaiense</name>
    <dbReference type="NCBI Taxonomy" id="355548"/>
    <lineage>
        <taxon>Archaea</taxon>
        <taxon>Methanobacteriati</taxon>
        <taxon>Methanobacteriota</taxon>
        <taxon>Stenosarchaea group</taxon>
        <taxon>Halobacteria</taxon>
        <taxon>Halobacteriales</taxon>
        <taxon>Halobacteriaceae</taxon>
        <taxon>Halobacterium</taxon>
    </lineage>
</organism>
<dbReference type="GO" id="GO:0008757">
    <property type="term" value="F:S-adenosylmethionine-dependent methyltransferase activity"/>
    <property type="evidence" value="ECO:0007669"/>
    <property type="project" value="InterPro"/>
</dbReference>
<name>A0A1I0NPG3_9EURY</name>
<dbReference type="Gene3D" id="3.40.50.150">
    <property type="entry name" value="Vaccinia Virus protein VP39"/>
    <property type="match status" value="1"/>
</dbReference>
<dbReference type="PANTHER" id="PTHR43861">
    <property type="entry name" value="TRANS-ACONITATE 2-METHYLTRANSFERASE-RELATED"/>
    <property type="match status" value="1"/>
</dbReference>
<dbReference type="STRING" id="355548.SAMN04487945_1030"/>
<dbReference type="OrthoDB" id="1018at2157"/>
<keyword evidence="2" id="KW-0808">Transferase</keyword>
<dbReference type="EMBL" id="FOJA01000001">
    <property type="protein sequence ID" value="SEW03098.1"/>
    <property type="molecule type" value="Genomic_DNA"/>
</dbReference>
<dbReference type="Proteomes" id="UP000198518">
    <property type="component" value="Unassembled WGS sequence"/>
</dbReference>
<proteinExistence type="predicted"/>
<dbReference type="Pfam" id="PF08241">
    <property type="entry name" value="Methyltransf_11"/>
    <property type="match status" value="1"/>
</dbReference>
<reference evidence="2 3" key="1">
    <citation type="submission" date="2016-10" db="EMBL/GenBank/DDBJ databases">
        <authorList>
            <person name="de Groot N.N."/>
        </authorList>
    </citation>
    <scope>NUCLEOTIDE SEQUENCE [LARGE SCALE GENOMIC DNA]</scope>
    <source>
        <strain evidence="2 3">CGMCC 1.5337</strain>
    </source>
</reference>
<evidence type="ECO:0000313" key="3">
    <source>
        <dbReference type="Proteomes" id="UP000198518"/>
    </source>
</evidence>
<dbReference type="CDD" id="cd02440">
    <property type="entry name" value="AdoMet_MTases"/>
    <property type="match status" value="1"/>
</dbReference>
<dbReference type="GO" id="GO:0032259">
    <property type="term" value="P:methylation"/>
    <property type="evidence" value="ECO:0007669"/>
    <property type="project" value="UniProtKB-KW"/>
</dbReference>
<keyword evidence="3" id="KW-1185">Reference proteome</keyword>